<proteinExistence type="predicted"/>
<sequence>MVHVPAIFLSTLLSAVVMRDAAAASIKPYPLETNGQNGEARRLSKKKVTNFGEIKALAETKGYNGGVGGQESSLRPQTKIVGGNDADYGEYEYYVQLFSGTTGLLCGGSLIAPNVVLTAAHCFTENLQYVSVGSDELALTYGVENGYSQHARITDISIHPSYEGHNSLDYDIMLLKLDENLTQFKPLSLNFDDSLPRVGDAVTVIGLGMTDAQDQHSISDKLQELTLEIVPTEECFPPGSILNDYVNGAVEFCASSPGKMGGKGHCFGDSGGPAFAVDSSGEHIQMGVVSWVGSLCAAPGDSSVYSRVSTSRDFISSVVCDEFRAEAPFCSMDTDSGSGSDTESDSDNSDGGTESSPGGESNNGNTEATASCSSVETYFFFEIKVDAYGSEVSWDLADAHGSVIYTDGGFADGERRAYEGCLSRTASACFYLSIYDSNGDGMGHAHNGEGAYIGVIFAVVMRDAAAASIKPYPLETNGQNGEARRLSKKKVTNFGEIKALAETKGYNGGVGGQESSLRPQTKIVGGNDADYGEYEYYVQLFSGTTGLLCGGSLIAPNVVLTAAHCFTENLQYVSVGSDELALTYGVENGYSQHARITDISIHPSYEGHNSLDYDIMLLKLDENLTQFKPLSLNFDDSLPRVGDAVTVIGLGMTDAQDQHSISDKLQELTLEIVPTEECFPPGSILNDYVNGAVEFCASSPGKMGGKGHCFGDSGGPAFAVDSSGEHIQMGVVSWGGSLCAAPGDSSVYSRVSTSRDFISSVVCDEFRAEAPFCSMDTDSGSGSDTESDSDNSDGGTESSPGGESNNGNTEATASCSSVETYFFFEIKVDAYGSEVSWDLADAHGSVIYTDGGFADGERRAYEGCLSRTASACFYLSIYDSNGDGMGHAHNGEGAYIGVIFGQSTYSDAPQYTSQFTLQLCH</sequence>
<dbReference type="PANTHER" id="PTHR24276">
    <property type="entry name" value="POLYSERASE-RELATED"/>
    <property type="match status" value="1"/>
</dbReference>
<gene>
    <name evidence="6" type="ORF">IV203_006442</name>
</gene>
<dbReference type="InterPro" id="IPR018114">
    <property type="entry name" value="TRYPSIN_HIS"/>
</dbReference>
<protein>
    <submittedName>
        <fullName evidence="6">Trypsin-like serine protease</fullName>
    </submittedName>
</protein>
<reference evidence="6" key="1">
    <citation type="journal article" date="2021" name="Sci. Rep.">
        <title>Diploid genomic architecture of Nitzschia inconspicua, an elite biomass production diatom.</title>
        <authorList>
            <person name="Oliver A."/>
            <person name="Podell S."/>
            <person name="Pinowska A."/>
            <person name="Traller J.C."/>
            <person name="Smith S.R."/>
            <person name="McClure R."/>
            <person name="Beliaev A."/>
            <person name="Bohutskyi P."/>
            <person name="Hill E.A."/>
            <person name="Rabines A."/>
            <person name="Zheng H."/>
            <person name="Allen L.Z."/>
            <person name="Kuo A."/>
            <person name="Grigoriev I.V."/>
            <person name="Allen A.E."/>
            <person name="Hazlebeck D."/>
            <person name="Allen E.E."/>
        </authorList>
    </citation>
    <scope>NUCLEOTIDE SEQUENCE</scope>
    <source>
        <strain evidence="6">Hildebrandi</strain>
    </source>
</reference>
<evidence type="ECO:0000259" key="5">
    <source>
        <dbReference type="PROSITE" id="PS50240"/>
    </source>
</evidence>
<evidence type="ECO:0000256" key="3">
    <source>
        <dbReference type="SAM" id="MobiDB-lite"/>
    </source>
</evidence>
<dbReference type="PANTHER" id="PTHR24276:SF98">
    <property type="entry name" value="FI18310P1-RELATED"/>
    <property type="match status" value="1"/>
</dbReference>
<keyword evidence="2" id="KW-0325">Glycoprotein</keyword>
<dbReference type="CDD" id="cd00190">
    <property type="entry name" value="Tryp_SPc"/>
    <property type="match status" value="2"/>
</dbReference>
<dbReference type="SMART" id="SM00020">
    <property type="entry name" value="Tryp_SPc"/>
    <property type="match status" value="2"/>
</dbReference>
<feature type="signal peptide" evidence="4">
    <location>
        <begin position="1"/>
        <end position="23"/>
    </location>
</feature>
<comment type="caution">
    <text evidence="6">The sequence shown here is derived from an EMBL/GenBank/DDBJ whole genome shotgun (WGS) entry which is preliminary data.</text>
</comment>
<evidence type="ECO:0000313" key="7">
    <source>
        <dbReference type="Proteomes" id="UP000693970"/>
    </source>
</evidence>
<keyword evidence="4" id="KW-0732">Signal</keyword>
<name>A0A9K3KBR4_9STRA</name>
<keyword evidence="1" id="KW-1015">Disulfide bond</keyword>
<dbReference type="OrthoDB" id="122635at2759"/>
<feature type="domain" description="Peptidase S1" evidence="5">
    <location>
        <begin position="80"/>
        <end position="320"/>
    </location>
</feature>
<dbReference type="PROSITE" id="PS50240">
    <property type="entry name" value="TRYPSIN_DOM"/>
    <property type="match status" value="2"/>
</dbReference>
<dbReference type="InterPro" id="IPR050430">
    <property type="entry name" value="Peptidase_S1"/>
</dbReference>
<keyword evidence="7" id="KW-1185">Reference proteome</keyword>
<feature type="compositionally biased region" description="Polar residues" evidence="3">
    <location>
        <begin position="801"/>
        <end position="811"/>
    </location>
</feature>
<feature type="domain" description="Peptidase S1" evidence="5">
    <location>
        <begin position="523"/>
        <end position="763"/>
    </location>
</feature>
<dbReference type="GO" id="GO:0006508">
    <property type="term" value="P:proteolysis"/>
    <property type="evidence" value="ECO:0007669"/>
    <property type="project" value="UniProtKB-KW"/>
</dbReference>
<dbReference type="InterPro" id="IPR001254">
    <property type="entry name" value="Trypsin_dom"/>
</dbReference>
<feature type="chain" id="PRO_5039934276" evidence="4">
    <location>
        <begin position="24"/>
        <end position="921"/>
    </location>
</feature>
<keyword evidence="6" id="KW-0378">Hydrolase</keyword>
<evidence type="ECO:0000256" key="1">
    <source>
        <dbReference type="ARBA" id="ARBA00023157"/>
    </source>
</evidence>
<reference evidence="6" key="2">
    <citation type="submission" date="2021-04" db="EMBL/GenBank/DDBJ databases">
        <authorList>
            <person name="Podell S."/>
        </authorList>
    </citation>
    <scope>NUCLEOTIDE SEQUENCE</scope>
    <source>
        <strain evidence="6">Hildebrandi</strain>
    </source>
</reference>
<dbReference type="EMBL" id="JAGRRH010000028">
    <property type="protein sequence ID" value="KAG7340038.1"/>
    <property type="molecule type" value="Genomic_DNA"/>
</dbReference>
<dbReference type="Proteomes" id="UP000693970">
    <property type="component" value="Unassembled WGS sequence"/>
</dbReference>
<accession>A0A9K3KBR4</accession>
<dbReference type="AlphaFoldDB" id="A0A9K3KBR4"/>
<evidence type="ECO:0000256" key="4">
    <source>
        <dbReference type="SAM" id="SignalP"/>
    </source>
</evidence>
<feature type="region of interest" description="Disordered" evidence="3">
    <location>
        <begin position="331"/>
        <end position="368"/>
    </location>
</feature>
<organism evidence="6 7">
    <name type="scientific">Nitzschia inconspicua</name>
    <dbReference type="NCBI Taxonomy" id="303405"/>
    <lineage>
        <taxon>Eukaryota</taxon>
        <taxon>Sar</taxon>
        <taxon>Stramenopiles</taxon>
        <taxon>Ochrophyta</taxon>
        <taxon>Bacillariophyta</taxon>
        <taxon>Bacillariophyceae</taxon>
        <taxon>Bacillariophycidae</taxon>
        <taxon>Bacillariales</taxon>
        <taxon>Bacillariaceae</taxon>
        <taxon>Nitzschia</taxon>
    </lineage>
</organism>
<dbReference type="Pfam" id="PF00089">
    <property type="entry name" value="Trypsin"/>
    <property type="match status" value="2"/>
</dbReference>
<feature type="region of interest" description="Disordered" evidence="3">
    <location>
        <begin position="774"/>
        <end position="811"/>
    </location>
</feature>
<evidence type="ECO:0000256" key="2">
    <source>
        <dbReference type="ARBA" id="ARBA00023180"/>
    </source>
</evidence>
<feature type="compositionally biased region" description="Polar residues" evidence="3">
    <location>
        <begin position="358"/>
        <end position="368"/>
    </location>
</feature>
<dbReference type="PROSITE" id="PS00134">
    <property type="entry name" value="TRYPSIN_HIS"/>
    <property type="match status" value="2"/>
</dbReference>
<keyword evidence="6" id="KW-0645">Protease</keyword>
<evidence type="ECO:0000313" key="6">
    <source>
        <dbReference type="EMBL" id="KAG7340038.1"/>
    </source>
</evidence>
<dbReference type="GO" id="GO:0004252">
    <property type="term" value="F:serine-type endopeptidase activity"/>
    <property type="evidence" value="ECO:0007669"/>
    <property type="project" value="InterPro"/>
</dbReference>